<dbReference type="InterPro" id="IPR000322">
    <property type="entry name" value="Glyco_hydro_31_TIM"/>
</dbReference>
<dbReference type="InterPro" id="IPR013780">
    <property type="entry name" value="Glyco_hydro_b"/>
</dbReference>
<dbReference type="PANTHER" id="PTHR22762:SF133">
    <property type="entry name" value="P-TYPE DOMAIN-CONTAINING PROTEIN"/>
    <property type="match status" value="1"/>
</dbReference>
<keyword evidence="3" id="KW-0326">Glycosidase</keyword>
<dbReference type="CDD" id="cd14752">
    <property type="entry name" value="GH31_N"/>
    <property type="match status" value="1"/>
</dbReference>
<organism evidence="6 7">
    <name type="scientific">Acrobeloides nanus</name>
    <dbReference type="NCBI Taxonomy" id="290746"/>
    <lineage>
        <taxon>Eukaryota</taxon>
        <taxon>Metazoa</taxon>
        <taxon>Ecdysozoa</taxon>
        <taxon>Nematoda</taxon>
        <taxon>Chromadorea</taxon>
        <taxon>Rhabditida</taxon>
        <taxon>Tylenchina</taxon>
        <taxon>Cephalobomorpha</taxon>
        <taxon>Cephaloboidea</taxon>
        <taxon>Cephalobidae</taxon>
        <taxon>Acrobeloides</taxon>
    </lineage>
</organism>
<dbReference type="PROSITE" id="PS00129">
    <property type="entry name" value="GLYCOSYL_HYDROL_F31_1"/>
    <property type="match status" value="1"/>
</dbReference>
<dbReference type="GO" id="GO:0030246">
    <property type="term" value="F:carbohydrate binding"/>
    <property type="evidence" value="ECO:0007669"/>
    <property type="project" value="InterPro"/>
</dbReference>
<evidence type="ECO:0000256" key="4">
    <source>
        <dbReference type="SAM" id="MobiDB-lite"/>
    </source>
</evidence>
<proteinExistence type="inferred from homology"/>
<dbReference type="InterPro" id="IPR030458">
    <property type="entry name" value="Glyco_hydro_31_AS"/>
</dbReference>
<evidence type="ECO:0000313" key="6">
    <source>
        <dbReference type="Proteomes" id="UP000887540"/>
    </source>
</evidence>
<dbReference type="InterPro" id="IPR011013">
    <property type="entry name" value="Gal_mutarotase_sf_dom"/>
</dbReference>
<feature type="domain" description="Glycoside hydrolase family 31 TIM barrel" evidence="5">
    <location>
        <begin position="79"/>
        <end position="394"/>
    </location>
</feature>
<dbReference type="Gene3D" id="2.60.40.1180">
    <property type="entry name" value="Golgi alpha-mannosidase II"/>
    <property type="match status" value="1"/>
</dbReference>
<accession>A0A914E548</accession>
<comment type="similarity">
    <text evidence="1 3">Belongs to the glycosyl hydrolase 31 family.</text>
</comment>
<dbReference type="InterPro" id="IPR017853">
    <property type="entry name" value="GH"/>
</dbReference>
<evidence type="ECO:0000256" key="1">
    <source>
        <dbReference type="ARBA" id="ARBA00007806"/>
    </source>
</evidence>
<dbReference type="WBParaSite" id="ACRNAN_scaffold5656.g18381.t1">
    <property type="protein sequence ID" value="ACRNAN_scaffold5656.g18381.t1"/>
    <property type="gene ID" value="ACRNAN_scaffold5656.g18381"/>
</dbReference>
<dbReference type="Proteomes" id="UP000887540">
    <property type="component" value="Unplaced"/>
</dbReference>
<dbReference type="SUPFAM" id="SSF74650">
    <property type="entry name" value="Galactose mutarotase-like"/>
    <property type="match status" value="1"/>
</dbReference>
<feature type="region of interest" description="Disordered" evidence="4">
    <location>
        <begin position="241"/>
        <end position="263"/>
    </location>
</feature>
<evidence type="ECO:0000259" key="5">
    <source>
        <dbReference type="Pfam" id="PF01055"/>
    </source>
</evidence>
<evidence type="ECO:0000256" key="2">
    <source>
        <dbReference type="ARBA" id="ARBA00023180"/>
    </source>
</evidence>
<dbReference type="PANTHER" id="PTHR22762">
    <property type="entry name" value="ALPHA-GLUCOSIDASE"/>
    <property type="match status" value="1"/>
</dbReference>
<dbReference type="GO" id="GO:0004558">
    <property type="term" value="F:alpha-1,4-glucosidase activity"/>
    <property type="evidence" value="ECO:0007669"/>
    <property type="project" value="TreeGrafter"/>
</dbReference>
<evidence type="ECO:0000256" key="3">
    <source>
        <dbReference type="RuleBase" id="RU361185"/>
    </source>
</evidence>
<sequence length="532" mass="60150">MSPSLQKVLPGTHPFYLGLEADGSAHGVFIFNSNAQEVTTGPAPHLVYRTIGGQLEFFFFPGPTPEQVIQQYEQVIGTPFLPAYWALGFQLCRWGYENLTALQDAVARTMNAGIPLDVPFADIDYMDDYRDFSFDTNNASFIEWPRYDLVPHEVQDQYNLTKNTKIMLGAVWPERNVAFPDFLDTTNNTRDWWANEYKIFHDTKVPFDGIWIDMNEPSNFATTIYYPNTTAASKIRAERSAIGPENKSPTGDPLKCPDSGPDSEWDNPAYQTINVYQWGNDNYLCTKTMCMIGSTMGGNGRFFDTKNLYGWSEIRSTANALKLTTGKRGEIISRSTFPSSGRYGGHWLGDNTARWEDLQTSIIGAQEFNLFGIPFVGSDICGFQRDTTEELYTNLKATGELYWDDGESLVPNDDFSQHNYYHFLYNFTVNQQSASLTITRDRAATNLPLKTLDNLEIFGYPYQPNLKSATLNGQPVTINTQTSSYSPFTKVLNITTTGLVNLNNNGPTWTLSWPNLQTEKFWSKLQKSAQDF</sequence>
<keyword evidence="2" id="KW-0325">Glycoprotein</keyword>
<dbReference type="SUPFAM" id="SSF51445">
    <property type="entry name" value="(Trans)glycosidases"/>
    <property type="match status" value="1"/>
</dbReference>
<reference evidence="7" key="1">
    <citation type="submission" date="2022-11" db="UniProtKB">
        <authorList>
            <consortium name="WormBaseParasite"/>
        </authorList>
    </citation>
    <scope>IDENTIFICATION</scope>
</reference>
<evidence type="ECO:0000313" key="7">
    <source>
        <dbReference type="WBParaSite" id="ACRNAN_scaffold5656.g18381.t1"/>
    </source>
</evidence>
<dbReference type="AlphaFoldDB" id="A0A914E548"/>
<dbReference type="Gene3D" id="3.20.20.80">
    <property type="entry name" value="Glycosidases"/>
    <property type="match status" value="2"/>
</dbReference>
<dbReference type="Gene3D" id="2.60.40.1760">
    <property type="entry name" value="glycosyl hydrolase (family 31)"/>
    <property type="match status" value="1"/>
</dbReference>
<dbReference type="Pfam" id="PF01055">
    <property type="entry name" value="Glyco_hydro_31_2nd"/>
    <property type="match status" value="1"/>
</dbReference>
<protein>
    <submittedName>
        <fullName evidence="7">Glycoside hydrolase family 31 protein</fullName>
    </submittedName>
</protein>
<keyword evidence="6" id="KW-1185">Reference proteome</keyword>
<dbReference type="GO" id="GO:0005975">
    <property type="term" value="P:carbohydrate metabolic process"/>
    <property type="evidence" value="ECO:0007669"/>
    <property type="project" value="InterPro"/>
</dbReference>
<name>A0A914E548_9BILA</name>
<keyword evidence="3" id="KW-0378">Hydrolase</keyword>